<name>F0ZZ80_DICPU</name>
<feature type="transmembrane region" description="Helical" evidence="6">
    <location>
        <begin position="147"/>
        <end position="165"/>
    </location>
</feature>
<dbReference type="OrthoDB" id="163794at2759"/>
<dbReference type="PANTHER" id="PTHR21346:SF10">
    <property type="entry name" value="TRANSMEMBRANE PROTEIN"/>
    <property type="match status" value="1"/>
</dbReference>
<comment type="similarity">
    <text evidence="2">Belongs to the FUN14 family.</text>
</comment>
<evidence type="ECO:0000313" key="7">
    <source>
        <dbReference type="EMBL" id="EGC30739.1"/>
    </source>
</evidence>
<dbReference type="InterPro" id="IPR007014">
    <property type="entry name" value="FUN14"/>
</dbReference>
<dbReference type="PANTHER" id="PTHR21346">
    <property type="entry name" value="FUN14 DOMAIN CONTAINING"/>
    <property type="match status" value="1"/>
</dbReference>
<dbReference type="InParanoid" id="F0ZZ80"/>
<dbReference type="GO" id="GO:0016020">
    <property type="term" value="C:membrane"/>
    <property type="evidence" value="ECO:0007669"/>
    <property type="project" value="UniProtKB-SubCell"/>
</dbReference>
<dbReference type="eggNOG" id="ENOG502RHSH">
    <property type="taxonomic scope" value="Eukaryota"/>
</dbReference>
<dbReference type="GeneID" id="10508757"/>
<proteinExistence type="inferred from homology"/>
<gene>
    <name evidence="7" type="ORF">DICPUDRAFT_92918</name>
</gene>
<dbReference type="Pfam" id="PF04930">
    <property type="entry name" value="FUN14"/>
    <property type="match status" value="1"/>
</dbReference>
<evidence type="ECO:0000313" key="8">
    <source>
        <dbReference type="Proteomes" id="UP000001064"/>
    </source>
</evidence>
<keyword evidence="3 6" id="KW-0812">Transmembrane</keyword>
<reference evidence="8" key="1">
    <citation type="journal article" date="2011" name="Genome Biol.">
        <title>Comparative genomics of the social amoebae Dictyostelium discoideum and Dictyostelium purpureum.</title>
        <authorList>
            <consortium name="US DOE Joint Genome Institute (JGI-PGF)"/>
            <person name="Sucgang R."/>
            <person name="Kuo A."/>
            <person name="Tian X."/>
            <person name="Salerno W."/>
            <person name="Parikh A."/>
            <person name="Feasley C.L."/>
            <person name="Dalin E."/>
            <person name="Tu H."/>
            <person name="Huang E."/>
            <person name="Barry K."/>
            <person name="Lindquist E."/>
            <person name="Shapiro H."/>
            <person name="Bruce D."/>
            <person name="Schmutz J."/>
            <person name="Salamov A."/>
            <person name="Fey P."/>
            <person name="Gaudet P."/>
            <person name="Anjard C."/>
            <person name="Babu M.M."/>
            <person name="Basu S."/>
            <person name="Bushmanova Y."/>
            <person name="van der Wel H."/>
            <person name="Katoh-Kurasawa M."/>
            <person name="Dinh C."/>
            <person name="Coutinho P.M."/>
            <person name="Saito T."/>
            <person name="Elias M."/>
            <person name="Schaap P."/>
            <person name="Kay R.R."/>
            <person name="Henrissat B."/>
            <person name="Eichinger L."/>
            <person name="Rivero F."/>
            <person name="Putnam N.H."/>
            <person name="West C.M."/>
            <person name="Loomis W.F."/>
            <person name="Chisholm R.L."/>
            <person name="Shaulsky G."/>
            <person name="Strassmann J.E."/>
            <person name="Queller D.C."/>
            <person name="Kuspa A."/>
            <person name="Grigoriev I.V."/>
        </authorList>
    </citation>
    <scope>NUCLEOTIDE SEQUENCE [LARGE SCALE GENOMIC DNA]</scope>
    <source>
        <strain evidence="8">QSDP1</strain>
    </source>
</reference>
<keyword evidence="4 6" id="KW-1133">Transmembrane helix</keyword>
<keyword evidence="5 6" id="KW-0472">Membrane</keyword>
<organism evidence="7 8">
    <name type="scientific">Dictyostelium purpureum</name>
    <name type="common">Slime mold</name>
    <dbReference type="NCBI Taxonomy" id="5786"/>
    <lineage>
        <taxon>Eukaryota</taxon>
        <taxon>Amoebozoa</taxon>
        <taxon>Evosea</taxon>
        <taxon>Eumycetozoa</taxon>
        <taxon>Dictyostelia</taxon>
        <taxon>Dictyosteliales</taxon>
        <taxon>Dictyosteliaceae</taxon>
        <taxon>Dictyostelium</taxon>
    </lineage>
</organism>
<dbReference type="EMBL" id="GL871304">
    <property type="protein sequence ID" value="EGC30739.1"/>
    <property type="molecule type" value="Genomic_DNA"/>
</dbReference>
<dbReference type="AlphaFoldDB" id="F0ZZ80"/>
<protein>
    <recommendedName>
        <fullName evidence="9">FUN14 family protein</fullName>
    </recommendedName>
</protein>
<dbReference type="KEGG" id="dpp:DICPUDRAFT_92918"/>
<dbReference type="Proteomes" id="UP000001064">
    <property type="component" value="Unassembled WGS sequence"/>
</dbReference>
<dbReference type="VEuPathDB" id="AmoebaDB:DICPUDRAFT_92918"/>
<evidence type="ECO:0000256" key="5">
    <source>
        <dbReference type="ARBA" id="ARBA00023136"/>
    </source>
</evidence>
<comment type="subcellular location">
    <subcellularLocation>
        <location evidence="1">Membrane</location>
    </subcellularLocation>
</comment>
<evidence type="ECO:0000256" key="3">
    <source>
        <dbReference type="ARBA" id="ARBA00022692"/>
    </source>
</evidence>
<feature type="transmembrane region" description="Helical" evidence="6">
    <location>
        <begin position="123"/>
        <end position="141"/>
    </location>
</feature>
<dbReference type="STRING" id="5786.F0ZZ80"/>
<evidence type="ECO:0000256" key="2">
    <source>
        <dbReference type="ARBA" id="ARBA00009160"/>
    </source>
</evidence>
<evidence type="ECO:0000256" key="6">
    <source>
        <dbReference type="SAM" id="Phobius"/>
    </source>
</evidence>
<dbReference type="RefSeq" id="XP_003292723.1">
    <property type="nucleotide sequence ID" value="XM_003292675.1"/>
</dbReference>
<dbReference type="OMA" id="YCAGLAT"/>
<sequence length="221" mass="24419">MFSSAKIFQRLNTKGVFINKSTSNFTKSFFSSTTSSGNKNYSSSNKGFRFNSNNSNNNNSNNNNRFKVPFIVGSSSAFLSIIGGVSSSVVSCETVTEVTKNVVIPEEEYQEINKVKRKNQVQAVAGLTSLGGTLGYCAGLATKKIGTFVLFIVGSIFIAIQILSYKGYLNVNWDKVNTQHSPKFTKEKRQKFYRTFYKLLTHNLPFKVGFGGGFVLGFKHG</sequence>
<evidence type="ECO:0008006" key="9">
    <source>
        <dbReference type="Google" id="ProtNLM"/>
    </source>
</evidence>
<evidence type="ECO:0000256" key="1">
    <source>
        <dbReference type="ARBA" id="ARBA00004370"/>
    </source>
</evidence>
<accession>F0ZZ80</accession>
<keyword evidence="8" id="KW-1185">Reference proteome</keyword>
<evidence type="ECO:0000256" key="4">
    <source>
        <dbReference type="ARBA" id="ARBA00022989"/>
    </source>
</evidence>